<keyword evidence="3" id="KW-1185">Reference proteome</keyword>
<reference evidence="1 3" key="1">
    <citation type="submission" date="2015-08" db="EMBL/GenBank/DDBJ databases">
        <authorList>
            <person name="Babu N.S."/>
            <person name="Beckwith C.J."/>
            <person name="Beseler K.G."/>
            <person name="Brison A."/>
            <person name="Carone J.V."/>
            <person name="Caskin T.P."/>
            <person name="Diamond M."/>
            <person name="Durham M.E."/>
            <person name="Foxe J.M."/>
            <person name="Go M."/>
            <person name="Henderson B.A."/>
            <person name="Jones I.B."/>
            <person name="McGettigan J.A."/>
            <person name="Micheletti S.J."/>
            <person name="Nasrallah M.E."/>
            <person name="Ortiz D."/>
            <person name="Piller C.R."/>
            <person name="Privatt S.R."/>
            <person name="Schneider S.L."/>
            <person name="Sharp S."/>
            <person name="Smith T.C."/>
            <person name="Stanton J.D."/>
            <person name="Ullery H.E."/>
            <person name="Wilson R.J."/>
            <person name="Serrano M.G."/>
            <person name="Buck G."/>
            <person name="Lee V."/>
            <person name="Wang Y."/>
            <person name="Carvalho R."/>
            <person name="Voegtly L."/>
            <person name="Shi R."/>
            <person name="Duckworth R."/>
            <person name="Johnson A."/>
            <person name="Loviza R."/>
            <person name="Walstead R."/>
            <person name="Shah Z."/>
            <person name="Kiflezghi M."/>
            <person name="Wade K."/>
            <person name="Ball S.L."/>
            <person name="Bradley K.W."/>
            <person name="Asai D.J."/>
            <person name="Bowman C.A."/>
            <person name="Russell D.A."/>
            <person name="Pope W.H."/>
            <person name="Jacobs-Sera D."/>
            <person name="Hendrix R.W."/>
            <person name="Hatfull G.F."/>
        </authorList>
    </citation>
    <scope>NUCLEOTIDE SEQUENCE [LARGE SCALE GENOMIC DNA]</scope>
    <source>
        <strain evidence="1 3">DSM 27648</strain>
    </source>
</reference>
<evidence type="ECO:0000313" key="3">
    <source>
        <dbReference type="Proteomes" id="UP000064967"/>
    </source>
</evidence>
<dbReference type="AlphaFoldDB" id="A0A0K1PIH8"/>
<dbReference type="KEGG" id="llu:AKJ09_00017"/>
<dbReference type="EMBL" id="CP012333">
    <property type="protein sequence ID" value="AKU93421.1"/>
    <property type="molecule type" value="Genomic_DNA"/>
</dbReference>
<accession>A0A0K1PIH8</accession>
<protein>
    <submittedName>
        <fullName evidence="1">Uncharacterized protein</fullName>
    </submittedName>
</protein>
<dbReference type="STRING" id="1391654.AKJ09_00017"/>
<organism evidence="1 3">
    <name type="scientific">Labilithrix luteola</name>
    <dbReference type="NCBI Taxonomy" id="1391654"/>
    <lineage>
        <taxon>Bacteria</taxon>
        <taxon>Pseudomonadati</taxon>
        <taxon>Myxococcota</taxon>
        <taxon>Polyangia</taxon>
        <taxon>Polyangiales</taxon>
        <taxon>Labilitrichaceae</taxon>
        <taxon>Labilithrix</taxon>
    </lineage>
</organism>
<evidence type="ECO:0000313" key="1">
    <source>
        <dbReference type="EMBL" id="AKU93353.1"/>
    </source>
</evidence>
<sequence>MKEQRMAEAQRWDAQIVDVDEEEIDNGPVVTVKFTASFAEARKLARLMLERGDDLIVEVRRADAWKSEDDLPLPEDAAIKAAHPVRSDRHDLYAEAMRLVGARYSKHGLVALVNWLLHRIEAGK</sequence>
<name>A0A0K1PIH8_9BACT</name>
<dbReference type="Proteomes" id="UP000064967">
    <property type="component" value="Chromosome"/>
</dbReference>
<dbReference type="EMBL" id="CP012333">
    <property type="protein sequence ID" value="AKU93353.1"/>
    <property type="molecule type" value="Genomic_DNA"/>
</dbReference>
<proteinExistence type="predicted"/>
<dbReference type="RefSeq" id="WP_146644893.1">
    <property type="nucleotide sequence ID" value="NZ_CP012333.1"/>
</dbReference>
<gene>
    <name evidence="1" type="ORF">AKJ09_00017</name>
    <name evidence="2" type="ORF">AKJ09_00085</name>
</gene>
<evidence type="ECO:0000313" key="2">
    <source>
        <dbReference type="EMBL" id="AKU93421.1"/>
    </source>
</evidence>
<dbReference type="KEGG" id="llu:AKJ09_00085"/>